<dbReference type="EMBL" id="LSRQ01003850">
    <property type="protein sequence ID" value="OAY70584.1"/>
    <property type="molecule type" value="Genomic_DNA"/>
</dbReference>
<dbReference type="GO" id="GO:0008270">
    <property type="term" value="F:zinc ion binding"/>
    <property type="evidence" value="ECO:0007669"/>
    <property type="project" value="InterPro"/>
</dbReference>
<dbReference type="InterPro" id="IPR046848">
    <property type="entry name" value="E_motif"/>
</dbReference>
<dbReference type="GO" id="GO:0003723">
    <property type="term" value="F:RNA binding"/>
    <property type="evidence" value="ECO:0007669"/>
    <property type="project" value="InterPro"/>
</dbReference>
<dbReference type="InterPro" id="IPR002885">
    <property type="entry name" value="PPR_rpt"/>
</dbReference>
<dbReference type="FunFam" id="1.25.40.10:FF:000471">
    <property type="entry name" value="Putative pentatricopeptide repeat-containing protein, mitochondrial"/>
    <property type="match status" value="1"/>
</dbReference>
<proteinExistence type="inferred from homology"/>
<dbReference type="AlphaFoldDB" id="A0A199V0L0"/>
<feature type="repeat" description="PPR" evidence="4">
    <location>
        <begin position="417"/>
        <end position="451"/>
    </location>
</feature>
<dbReference type="Pfam" id="PF01535">
    <property type="entry name" value="PPR"/>
    <property type="match status" value="5"/>
</dbReference>
<dbReference type="GO" id="GO:0099402">
    <property type="term" value="P:plant organ development"/>
    <property type="evidence" value="ECO:0007669"/>
    <property type="project" value="UniProtKB-ARBA"/>
</dbReference>
<dbReference type="Proteomes" id="UP000092600">
    <property type="component" value="Unassembled WGS sequence"/>
</dbReference>
<feature type="domain" description="DYW" evidence="5">
    <location>
        <begin position="733"/>
        <end position="822"/>
    </location>
</feature>
<dbReference type="Pfam" id="PF20431">
    <property type="entry name" value="E_motif"/>
    <property type="match status" value="1"/>
</dbReference>
<evidence type="ECO:0000256" key="1">
    <source>
        <dbReference type="ARBA" id="ARBA00006643"/>
    </source>
</evidence>
<evidence type="ECO:0000256" key="2">
    <source>
        <dbReference type="ARBA" id="ARBA00022737"/>
    </source>
</evidence>
<evidence type="ECO:0000259" key="5">
    <source>
        <dbReference type="Pfam" id="PF14432"/>
    </source>
</evidence>
<reference evidence="6 7" key="1">
    <citation type="journal article" date="2016" name="DNA Res.">
        <title>The draft genome of MD-2 pineapple using hybrid error correction of long reads.</title>
        <authorList>
            <person name="Redwan R.M."/>
            <person name="Saidin A."/>
            <person name="Kumar S.V."/>
        </authorList>
    </citation>
    <scope>NUCLEOTIDE SEQUENCE [LARGE SCALE GENOMIC DNA]</scope>
    <source>
        <strain evidence="7">cv. MD2</strain>
        <tissue evidence="6">Leaf</tissue>
    </source>
</reference>
<dbReference type="NCBIfam" id="TIGR00756">
    <property type="entry name" value="PPR"/>
    <property type="match status" value="6"/>
</dbReference>
<dbReference type="FunFam" id="1.25.40.10:FF:000494">
    <property type="entry name" value="Putative pentatricopeptide repeat-containing protein, mitochondrial"/>
    <property type="match status" value="1"/>
</dbReference>
<protein>
    <submittedName>
        <fullName evidence="6">Putative pentatricopeptide repeat-containing protein, mitochondrial</fullName>
    </submittedName>
</protein>
<accession>A0A199V0L0</accession>
<dbReference type="InterPro" id="IPR046960">
    <property type="entry name" value="PPR_At4g14850-like_plant"/>
</dbReference>
<name>A0A199V0L0_ANACO</name>
<keyword evidence="3" id="KW-0809">Transit peptide</keyword>
<evidence type="ECO:0000256" key="4">
    <source>
        <dbReference type="PROSITE-ProRule" id="PRU00708"/>
    </source>
</evidence>
<dbReference type="FunFam" id="1.25.40.10:FF:000201">
    <property type="entry name" value="Pentatricopeptide repeat-containing protein mitochondrial"/>
    <property type="match status" value="1"/>
</dbReference>
<organism evidence="6 7">
    <name type="scientific">Ananas comosus</name>
    <name type="common">Pineapple</name>
    <name type="synonym">Ananas ananas</name>
    <dbReference type="NCBI Taxonomy" id="4615"/>
    <lineage>
        <taxon>Eukaryota</taxon>
        <taxon>Viridiplantae</taxon>
        <taxon>Streptophyta</taxon>
        <taxon>Embryophyta</taxon>
        <taxon>Tracheophyta</taxon>
        <taxon>Spermatophyta</taxon>
        <taxon>Magnoliopsida</taxon>
        <taxon>Liliopsida</taxon>
        <taxon>Poales</taxon>
        <taxon>Bromeliaceae</taxon>
        <taxon>Bromelioideae</taxon>
        <taxon>Ananas</taxon>
    </lineage>
</organism>
<evidence type="ECO:0000256" key="3">
    <source>
        <dbReference type="ARBA" id="ARBA00022946"/>
    </source>
</evidence>
<sequence>MIRFFRRFRRKSPIFPPPPTPNPRDYASNAALLWLEEEIDALRSPIFDSYAYARSLQGCIANGDRMRGGGVHCHALKRGGCLDLFCWNILLNMYVKFGVLVGACNVFDEMPERNMVSFVTLIQGLADLGEFDEAVELFRRLHSEGHELNKFVFTTALKLFVIMDSPELGRHVHAGVYKLGHEKNAFVGSSLIETYSLCGLVNEARRVFDEIIYKDIVAWTGMVSCYAENDWAESALRLFSKMRKARLNPNNFTLTSVLKASVSLWSLKLGKSIHGCSIKCHYETDPYVGGALLDMYAKCGDVEDARLVFDIIPHNDVILWSFMIARYAQSNQNEEALELFLRMMRSSVVPNEFSLSSVLQACANVVSLKLGVQVHSHVVKIGYDSEIFVANALIDVYAKCGEMEASLEIFSQLPHINEVSWNTVIVGYVQLGLGEDALKVFNQMRNAEVEGTQVTYSSTLRACASIATIEQASQLHALIAKTPFNDDTVVSNSLIDTYAKSGSIADARKVFDVVKERDVISWNAMISGYAIHGLASDALSLFDEMCKTRIKANDVTFVGVLSVCSNIGLVQRGLSFFNSMKSVHGIEPCMEHYTCMVRLLGRSGRLNDAMKFIEEIPSEPTPMVWRALLSACLVHKNVEIGKLCAEKVLEIEPQDETTYVLLSNMYATAGIWDEVALVRKSMRSKGVKKEPGLSWIEILGEVHCFSVGDESHPDMRSIKAMLEWLNIRINRAGYVPDSSVVLHDVGEDQKTRLLWVHSERLALAFGLIRIPHGYPIRIMKNLRFCLDCHAAFKMVSKVVKRDIVVRDINRFHHFAGGNCSCDIRILEQQNHAKMLEDRMVCYHYRQWFVIDITCYCKSRFLLKEQKKSASQTKLEQRRFNSKLLHLDLSGSY</sequence>
<evidence type="ECO:0000313" key="7">
    <source>
        <dbReference type="Proteomes" id="UP000092600"/>
    </source>
</evidence>
<gene>
    <name evidence="6" type="ORF">ACMD2_23334</name>
</gene>
<feature type="repeat" description="PPR" evidence="4">
    <location>
        <begin position="316"/>
        <end position="350"/>
    </location>
</feature>
<dbReference type="InterPro" id="IPR032867">
    <property type="entry name" value="DYW_dom"/>
</dbReference>
<dbReference type="Gene3D" id="1.25.40.10">
    <property type="entry name" value="Tetratricopeptide repeat domain"/>
    <property type="match status" value="6"/>
</dbReference>
<comment type="caution">
    <text evidence="6">The sequence shown here is derived from an EMBL/GenBank/DDBJ whole genome shotgun (WGS) entry which is preliminary data.</text>
</comment>
<dbReference type="PROSITE" id="PS51375">
    <property type="entry name" value="PPR"/>
    <property type="match status" value="8"/>
</dbReference>
<comment type="similarity">
    <text evidence="1">Belongs to the PPR family. PCMP-H subfamily.</text>
</comment>
<dbReference type="Pfam" id="PF14432">
    <property type="entry name" value="DYW_deaminase"/>
    <property type="match status" value="1"/>
</dbReference>
<keyword evidence="2" id="KW-0677">Repeat</keyword>
<dbReference type="GO" id="GO:0009451">
    <property type="term" value="P:RNA modification"/>
    <property type="evidence" value="ECO:0007669"/>
    <property type="project" value="InterPro"/>
</dbReference>
<feature type="repeat" description="PPR" evidence="4">
    <location>
        <begin position="655"/>
        <end position="689"/>
    </location>
</feature>
<dbReference type="PANTHER" id="PTHR47926">
    <property type="entry name" value="PENTATRICOPEPTIDE REPEAT-CONTAINING PROTEIN"/>
    <property type="match status" value="1"/>
</dbReference>
<evidence type="ECO:0000313" key="6">
    <source>
        <dbReference type="EMBL" id="OAY70584.1"/>
    </source>
</evidence>
<feature type="repeat" description="PPR" evidence="4">
    <location>
        <begin position="83"/>
        <end position="113"/>
    </location>
</feature>
<dbReference type="PANTHER" id="PTHR47926:SF520">
    <property type="entry name" value="DYW DOMAIN-CONTAINING PROTEIN"/>
    <property type="match status" value="1"/>
</dbReference>
<feature type="repeat" description="PPR" evidence="4">
    <location>
        <begin position="114"/>
        <end position="148"/>
    </location>
</feature>
<feature type="repeat" description="PPR" evidence="4">
    <location>
        <begin position="487"/>
        <end position="517"/>
    </location>
</feature>
<feature type="repeat" description="PPR" evidence="4">
    <location>
        <begin position="518"/>
        <end position="552"/>
    </location>
</feature>
<dbReference type="FunFam" id="1.25.40.10:FF:000397">
    <property type="entry name" value="Pentatricopeptide repeat-containing protein At2g40720"/>
    <property type="match status" value="1"/>
</dbReference>
<dbReference type="Pfam" id="PF13041">
    <property type="entry name" value="PPR_2"/>
    <property type="match status" value="4"/>
</dbReference>
<dbReference type="STRING" id="4615.A0A199V0L0"/>
<dbReference type="InterPro" id="IPR011990">
    <property type="entry name" value="TPR-like_helical_dom_sf"/>
</dbReference>
<feature type="repeat" description="PPR" evidence="4">
    <location>
        <begin position="215"/>
        <end position="249"/>
    </location>
</feature>
<dbReference type="FunFam" id="1.25.40.10:FF:000158">
    <property type="entry name" value="pentatricopeptide repeat-containing protein At2g33680"/>
    <property type="match status" value="1"/>
</dbReference>